<dbReference type="PANTHER" id="PTHR33647:SF5">
    <property type="entry name" value="OS01G0793900 PROTEIN"/>
    <property type="match status" value="1"/>
</dbReference>
<gene>
    <name evidence="1" type="ORF">CITCOLO1_LOCUS13926</name>
</gene>
<dbReference type="EMBL" id="OZ021739">
    <property type="protein sequence ID" value="CAK9321833.1"/>
    <property type="molecule type" value="Genomic_DNA"/>
</dbReference>
<dbReference type="Proteomes" id="UP001642487">
    <property type="component" value="Chromosome 5"/>
</dbReference>
<accession>A0ABP0YRH8</accession>
<proteinExistence type="predicted"/>
<sequence length="109" mass="12191">MGNCVSSKFFCGKSSRISDEEALEMMKRSLMAYDGTSRSSVAAAGTTTEVKIKITKRELEILLGNYKVVEVKEELPTAQFLSRLIDVDDALEMQPQSWRPSLQSIPEKD</sequence>
<evidence type="ECO:0000313" key="2">
    <source>
        <dbReference type="Proteomes" id="UP001642487"/>
    </source>
</evidence>
<protein>
    <submittedName>
        <fullName evidence="1">Uncharacterized protein</fullName>
    </submittedName>
</protein>
<dbReference type="PANTHER" id="PTHR33647">
    <property type="entry name" value="OS01G0793900 PROTEIN"/>
    <property type="match status" value="1"/>
</dbReference>
<evidence type="ECO:0000313" key="1">
    <source>
        <dbReference type="EMBL" id="CAK9321833.1"/>
    </source>
</evidence>
<organism evidence="1 2">
    <name type="scientific">Citrullus colocynthis</name>
    <name type="common">colocynth</name>
    <dbReference type="NCBI Taxonomy" id="252529"/>
    <lineage>
        <taxon>Eukaryota</taxon>
        <taxon>Viridiplantae</taxon>
        <taxon>Streptophyta</taxon>
        <taxon>Embryophyta</taxon>
        <taxon>Tracheophyta</taxon>
        <taxon>Spermatophyta</taxon>
        <taxon>Magnoliopsida</taxon>
        <taxon>eudicotyledons</taxon>
        <taxon>Gunneridae</taxon>
        <taxon>Pentapetalae</taxon>
        <taxon>rosids</taxon>
        <taxon>fabids</taxon>
        <taxon>Cucurbitales</taxon>
        <taxon>Cucurbitaceae</taxon>
        <taxon>Benincaseae</taxon>
        <taxon>Citrullus</taxon>
    </lineage>
</organism>
<keyword evidence="2" id="KW-1185">Reference proteome</keyword>
<name>A0ABP0YRH8_9ROSI</name>
<reference evidence="1 2" key="1">
    <citation type="submission" date="2024-03" db="EMBL/GenBank/DDBJ databases">
        <authorList>
            <person name="Gkanogiannis A."/>
            <person name="Becerra Lopez-Lavalle L."/>
        </authorList>
    </citation>
    <scope>NUCLEOTIDE SEQUENCE [LARGE SCALE GENOMIC DNA]</scope>
</reference>